<accession>A0A7W9BL89</accession>
<proteinExistence type="predicted"/>
<sequence>MGHQWIIDVIVDLKSFAQQNELPRLAEELARVAAVADAELDADKRGASHLMRCEDTDARRFSTQA</sequence>
<dbReference type="Proteomes" id="UP000535415">
    <property type="component" value="Unassembled WGS sequence"/>
</dbReference>
<dbReference type="AlphaFoldDB" id="A0A7W9BL89"/>
<reference evidence="1 2" key="1">
    <citation type="submission" date="2020-08" db="EMBL/GenBank/DDBJ databases">
        <title>Genomic Encyclopedia of Type Strains, Phase IV (KMG-IV): sequencing the most valuable type-strain genomes for metagenomic binning, comparative biology and taxonomic classification.</title>
        <authorList>
            <person name="Goeker M."/>
        </authorList>
    </citation>
    <scope>NUCLEOTIDE SEQUENCE [LARGE SCALE GENOMIC DNA]</scope>
    <source>
        <strain evidence="1 2">DSM 101064</strain>
    </source>
</reference>
<organism evidence="1 2">
    <name type="scientific">Yoonia ponticola</name>
    <dbReference type="NCBI Taxonomy" id="1524255"/>
    <lineage>
        <taxon>Bacteria</taxon>
        <taxon>Pseudomonadati</taxon>
        <taxon>Pseudomonadota</taxon>
        <taxon>Alphaproteobacteria</taxon>
        <taxon>Rhodobacterales</taxon>
        <taxon>Paracoccaceae</taxon>
        <taxon>Yoonia</taxon>
    </lineage>
</organism>
<name>A0A7W9BL89_9RHOB</name>
<gene>
    <name evidence="1" type="ORF">FHS72_002042</name>
</gene>
<evidence type="ECO:0000313" key="2">
    <source>
        <dbReference type="Proteomes" id="UP000535415"/>
    </source>
</evidence>
<keyword evidence="2" id="KW-1185">Reference proteome</keyword>
<evidence type="ECO:0000313" key="1">
    <source>
        <dbReference type="EMBL" id="MBB5722416.1"/>
    </source>
</evidence>
<dbReference type="EMBL" id="JACIJM010000005">
    <property type="protein sequence ID" value="MBB5722416.1"/>
    <property type="molecule type" value="Genomic_DNA"/>
</dbReference>
<protein>
    <submittedName>
        <fullName evidence="1">Putative transcriptional regulator</fullName>
    </submittedName>
</protein>
<comment type="caution">
    <text evidence="1">The sequence shown here is derived from an EMBL/GenBank/DDBJ whole genome shotgun (WGS) entry which is preliminary data.</text>
</comment>